<protein>
    <submittedName>
        <fullName evidence="3">Baseplate J-like protein</fullName>
    </submittedName>
</protein>
<feature type="region of interest" description="Disordered" evidence="1">
    <location>
        <begin position="187"/>
        <end position="211"/>
    </location>
</feature>
<dbReference type="InterPro" id="IPR006949">
    <property type="entry name" value="Barrel_Baseplate_J-like"/>
</dbReference>
<feature type="compositionally biased region" description="Polar residues" evidence="1">
    <location>
        <begin position="192"/>
        <end position="201"/>
    </location>
</feature>
<dbReference type="InterPro" id="IPR052399">
    <property type="entry name" value="Phage_Baseplate_Assmbl_Protein"/>
</dbReference>
<dbReference type="KEGG" id="vg:16193977"/>
<evidence type="ECO:0000256" key="1">
    <source>
        <dbReference type="SAM" id="MobiDB-lite"/>
    </source>
</evidence>
<organism evidence="3 4">
    <name type="scientific">Halogranum tailed virus 1</name>
    <dbReference type="NCBI Taxonomy" id="1273749"/>
    <lineage>
        <taxon>Viruses</taxon>
        <taxon>Duplodnaviria</taxon>
        <taxon>Heunggongvirae</taxon>
        <taxon>Uroviricota</taxon>
        <taxon>Caudoviricetes</taxon>
        <taxon>Thumleimavirales</taxon>
        <taxon>Halomagnusviridae</taxon>
        <taxon>Hagravirus</taxon>
        <taxon>Hagravirus capitaneum</taxon>
        <taxon>Hagravirus HGTV1</taxon>
    </lineage>
</organism>
<proteinExistence type="predicted"/>
<evidence type="ECO:0000313" key="4">
    <source>
        <dbReference type="Proteomes" id="UP000202786"/>
    </source>
</evidence>
<dbReference type="GeneID" id="16193977"/>
<evidence type="ECO:0000313" key="3">
    <source>
        <dbReference type="EMBL" id="AGM11356.1"/>
    </source>
</evidence>
<feature type="domain" description="Baseplate protein J-like barrel" evidence="2">
    <location>
        <begin position="119"/>
        <end position="203"/>
    </location>
</feature>
<dbReference type="PANTHER" id="PTHR37829:SF3">
    <property type="entry name" value="PROTEIN JAYE-RELATED"/>
    <property type="match status" value="1"/>
</dbReference>
<accession>R4TGI4</accession>
<dbReference type="PANTHER" id="PTHR37829">
    <property type="entry name" value="PHAGE-LIKE ELEMENT PBSX PROTEIN XKDT"/>
    <property type="match status" value="1"/>
</dbReference>
<dbReference type="Proteomes" id="UP000202786">
    <property type="component" value="Segment"/>
</dbReference>
<sequence>MTAHDPRTSEEIYEELKTRLQNKIPKLTNFVKSSFNYVFTNAFASEQHEAEVAATAVQLSGWADYAGKQLTADDLDTLGIDGATAEEINQFVSDSHLDEFAKAFGVSRDPGARAVGDLEITTNSAVTIPAGTTFGTQPDATGDYIAFELVDDVTANSATTITAEIQAVEIGEQGNVGSGTITYLPSPPAGVSSVTNPQPTSGGADEQSNDSLRVDVKNAVVESAEGGTTAGLEAYIENNSGATSALVQEKFTGDAEHGSYPHGDVIVYGGTDQDVQDAIDFAHPSGVEHFLVRPDIIEVGVTAEAEGTDIDTTEIEQQVTDFFNELDLGGDVYRDKLIQIVMNADPDIDNLASLEIEVQNEDHTFSTGTDVYQLDKGMESDDEDDEGITEVTGTLSGTPDHTFVEDTDYQEWNSVAGDTSEPHDSIDWSLAGDDPDDGTDFYVDYIVAEDITIATTEVAQLNNVTVTVV</sequence>
<dbReference type="EMBL" id="KC292026">
    <property type="protein sequence ID" value="AGM11356.1"/>
    <property type="molecule type" value="Genomic_DNA"/>
</dbReference>
<name>R4TGI4_9CAUD</name>
<gene>
    <name evidence="3" type="primary">26</name>
    <name evidence="3" type="ORF">HGTV1_26</name>
</gene>
<reference evidence="3 4" key="1">
    <citation type="submission" date="2012-12" db="EMBL/GenBank/DDBJ databases">
        <authorList>
            <person name="Sencilo A."/>
            <person name="Jacobs-Sera D."/>
            <person name="Russell D.A."/>
            <person name="Ko C."/>
            <person name="Atanasova N."/>
            <person name="Osterlund E."/>
            <person name="Oksanen H.M."/>
            <person name="Bamford D.H."/>
            <person name="Hatfull G.F."/>
            <person name="Roine E."/>
            <person name="Hendrix R.W."/>
        </authorList>
    </citation>
    <scope>NUCLEOTIDE SEQUENCE [LARGE SCALE GENOMIC DNA]</scope>
</reference>
<dbReference type="RefSeq" id="YP_008059234.1">
    <property type="nucleotide sequence ID" value="NC_021328.1"/>
</dbReference>
<dbReference type="Pfam" id="PF04865">
    <property type="entry name" value="Baseplate_J"/>
    <property type="match status" value="1"/>
</dbReference>
<keyword evidence="4" id="KW-1185">Reference proteome</keyword>
<evidence type="ECO:0000259" key="2">
    <source>
        <dbReference type="Pfam" id="PF04865"/>
    </source>
</evidence>